<dbReference type="EC" id="3.6.4.13" evidence="2"/>
<dbReference type="GO" id="GO:0003724">
    <property type="term" value="F:RNA helicase activity"/>
    <property type="evidence" value="ECO:0007669"/>
    <property type="project" value="UniProtKB-EC"/>
</dbReference>
<dbReference type="PANTHER" id="PTHR18934">
    <property type="entry name" value="ATP-DEPENDENT RNA HELICASE"/>
    <property type="match status" value="1"/>
</dbReference>
<evidence type="ECO:0000256" key="2">
    <source>
        <dbReference type="ARBA" id="ARBA00012552"/>
    </source>
</evidence>
<evidence type="ECO:0000259" key="8">
    <source>
        <dbReference type="PROSITE" id="PS51192"/>
    </source>
</evidence>
<comment type="similarity">
    <text evidence="1">Belongs to the DEAD box helicase family. DEAH subfamily.</text>
</comment>
<dbReference type="Pfam" id="PF21010">
    <property type="entry name" value="HA2_C"/>
    <property type="match status" value="1"/>
</dbReference>
<evidence type="ECO:0000259" key="9">
    <source>
        <dbReference type="PROSITE" id="PS51194"/>
    </source>
</evidence>
<evidence type="ECO:0000256" key="1">
    <source>
        <dbReference type="ARBA" id="ARBA00008792"/>
    </source>
</evidence>
<dbReference type="PANTHER" id="PTHR18934:SF99">
    <property type="entry name" value="ATP-DEPENDENT RNA HELICASE DHX37-RELATED"/>
    <property type="match status" value="1"/>
</dbReference>
<dbReference type="Gene3D" id="3.40.50.300">
    <property type="entry name" value="P-loop containing nucleotide triphosphate hydrolases"/>
    <property type="match status" value="2"/>
</dbReference>
<dbReference type="FunFam" id="1.20.120.1080:FF:000002">
    <property type="entry name" value="Putative ATP-dependent RNA helicase DHX36"/>
    <property type="match status" value="1"/>
</dbReference>
<dbReference type="InterPro" id="IPR048333">
    <property type="entry name" value="HA2_WH"/>
</dbReference>
<organism evidence="10 11">
    <name type="scientific">Xylaria arbuscula</name>
    <dbReference type="NCBI Taxonomy" id="114810"/>
    <lineage>
        <taxon>Eukaryota</taxon>
        <taxon>Fungi</taxon>
        <taxon>Dikarya</taxon>
        <taxon>Ascomycota</taxon>
        <taxon>Pezizomycotina</taxon>
        <taxon>Sordariomycetes</taxon>
        <taxon>Xylariomycetidae</taxon>
        <taxon>Xylariales</taxon>
        <taxon>Xylariaceae</taxon>
        <taxon>Xylaria</taxon>
    </lineage>
</organism>
<dbReference type="SMART" id="SM00487">
    <property type="entry name" value="DEXDc"/>
    <property type="match status" value="1"/>
</dbReference>
<feature type="domain" description="Helicase C-terminal" evidence="9">
    <location>
        <begin position="741"/>
        <end position="916"/>
    </location>
</feature>
<dbReference type="GO" id="GO:0003723">
    <property type="term" value="F:RNA binding"/>
    <property type="evidence" value="ECO:0007669"/>
    <property type="project" value="TreeGrafter"/>
</dbReference>
<dbReference type="InterPro" id="IPR027417">
    <property type="entry name" value="P-loop_NTPase"/>
</dbReference>
<proteinExistence type="inferred from homology"/>
<name>A0A9W8TQL9_9PEZI</name>
<dbReference type="CDD" id="cd18791">
    <property type="entry name" value="SF2_C_RHA"/>
    <property type="match status" value="1"/>
</dbReference>
<evidence type="ECO:0000313" key="10">
    <source>
        <dbReference type="EMBL" id="KAJ3578394.1"/>
    </source>
</evidence>
<dbReference type="GO" id="GO:0005524">
    <property type="term" value="F:ATP binding"/>
    <property type="evidence" value="ECO:0007669"/>
    <property type="project" value="UniProtKB-KW"/>
</dbReference>
<evidence type="ECO:0000256" key="6">
    <source>
        <dbReference type="ARBA" id="ARBA00022840"/>
    </source>
</evidence>
<dbReference type="PROSITE" id="PS51194">
    <property type="entry name" value="HELICASE_CTER"/>
    <property type="match status" value="1"/>
</dbReference>
<dbReference type="SMART" id="SM00847">
    <property type="entry name" value="HA2"/>
    <property type="match status" value="1"/>
</dbReference>
<comment type="caution">
    <text evidence="10">The sequence shown here is derived from an EMBL/GenBank/DDBJ whole genome shotgun (WGS) entry which is preliminary data.</text>
</comment>
<dbReference type="Gene3D" id="1.20.120.1080">
    <property type="match status" value="1"/>
</dbReference>
<dbReference type="GO" id="GO:0016787">
    <property type="term" value="F:hydrolase activity"/>
    <property type="evidence" value="ECO:0007669"/>
    <property type="project" value="UniProtKB-KW"/>
</dbReference>
<dbReference type="InterPro" id="IPR002464">
    <property type="entry name" value="DNA/RNA_helicase_DEAH_CS"/>
</dbReference>
<dbReference type="PROSITE" id="PS00690">
    <property type="entry name" value="DEAH_ATP_HELICASE"/>
    <property type="match status" value="1"/>
</dbReference>
<dbReference type="GO" id="GO:1990904">
    <property type="term" value="C:ribonucleoprotein complex"/>
    <property type="evidence" value="ECO:0007669"/>
    <property type="project" value="UniProtKB-ARBA"/>
</dbReference>
<dbReference type="Pfam" id="PF00270">
    <property type="entry name" value="DEAD"/>
    <property type="match status" value="1"/>
</dbReference>
<feature type="region of interest" description="Disordered" evidence="7">
    <location>
        <begin position="1283"/>
        <end position="1332"/>
    </location>
</feature>
<dbReference type="VEuPathDB" id="FungiDB:F4678DRAFT_475261"/>
<dbReference type="SMART" id="SM00490">
    <property type="entry name" value="HELICc"/>
    <property type="match status" value="1"/>
</dbReference>
<reference evidence="10" key="1">
    <citation type="submission" date="2022-07" db="EMBL/GenBank/DDBJ databases">
        <title>Genome Sequence of Xylaria arbuscula.</title>
        <authorList>
            <person name="Buettner E."/>
        </authorList>
    </citation>
    <scope>NUCLEOTIDE SEQUENCE</scope>
    <source>
        <strain evidence="10">VT107</strain>
    </source>
</reference>
<protein>
    <recommendedName>
        <fullName evidence="2">RNA helicase</fullName>
        <ecNumber evidence="2">3.6.4.13</ecNumber>
    </recommendedName>
</protein>
<dbReference type="EMBL" id="JANPWZ010000220">
    <property type="protein sequence ID" value="KAJ3578394.1"/>
    <property type="molecule type" value="Genomic_DNA"/>
</dbReference>
<keyword evidence="3" id="KW-0547">Nucleotide-binding</keyword>
<evidence type="ECO:0000256" key="5">
    <source>
        <dbReference type="ARBA" id="ARBA00022806"/>
    </source>
</evidence>
<dbReference type="InterPro" id="IPR011545">
    <property type="entry name" value="DEAD/DEAH_box_helicase_dom"/>
</dbReference>
<dbReference type="InterPro" id="IPR001650">
    <property type="entry name" value="Helicase_C-like"/>
</dbReference>
<feature type="compositionally biased region" description="Polar residues" evidence="7">
    <location>
        <begin position="1323"/>
        <end position="1332"/>
    </location>
</feature>
<keyword evidence="6" id="KW-0067">ATP-binding</keyword>
<evidence type="ECO:0000256" key="7">
    <source>
        <dbReference type="SAM" id="MobiDB-lite"/>
    </source>
</evidence>
<evidence type="ECO:0000313" key="11">
    <source>
        <dbReference type="Proteomes" id="UP001148614"/>
    </source>
</evidence>
<evidence type="ECO:0000256" key="3">
    <source>
        <dbReference type="ARBA" id="ARBA00022741"/>
    </source>
</evidence>
<keyword evidence="5" id="KW-0347">Helicase</keyword>
<dbReference type="InterPro" id="IPR007502">
    <property type="entry name" value="Helicase-assoc_dom"/>
</dbReference>
<keyword evidence="11" id="KW-1185">Reference proteome</keyword>
<accession>A0A9W8TQL9</accession>
<dbReference type="InterPro" id="IPR014001">
    <property type="entry name" value="Helicase_ATP-bd"/>
</dbReference>
<feature type="domain" description="Helicase ATP-binding" evidence="8">
    <location>
        <begin position="469"/>
        <end position="644"/>
    </location>
</feature>
<dbReference type="Proteomes" id="UP001148614">
    <property type="component" value="Unassembled WGS sequence"/>
</dbReference>
<feature type="region of interest" description="Disordered" evidence="7">
    <location>
        <begin position="36"/>
        <end position="68"/>
    </location>
</feature>
<evidence type="ECO:0000256" key="4">
    <source>
        <dbReference type="ARBA" id="ARBA00022801"/>
    </source>
</evidence>
<gene>
    <name evidence="10" type="ORF">NPX13_g2167</name>
</gene>
<dbReference type="SUPFAM" id="SSF52540">
    <property type="entry name" value="P-loop containing nucleoside triphosphate hydrolases"/>
    <property type="match status" value="1"/>
</dbReference>
<dbReference type="Pfam" id="PF04408">
    <property type="entry name" value="WHD_HA2"/>
    <property type="match status" value="1"/>
</dbReference>
<keyword evidence="4" id="KW-0378">Hydrolase</keyword>
<sequence length="1332" mass="147059">MRIPATTLASLALPRPSSLSLSPSVLSLSISRGYAKRLEKRPQTPAKSSKRHNPPARSIPPSRKDKPQRKLAFLDNIHDIHDQNDINHVIPEHEQQEMRLELPNLPPAIFSEPGRWLNDIATLQKYSEGAIQDKGATSAAWEADGVSARAVCALQDGHIARCLGPTQHEPNPEVLKAEKNALVSIYDYAARYGLLPNVSCVRKGFCRRYSFYLVQIALPEHDINVSAAAKDPMVAEVEAIMKFKTAAQKFHLARQATGDLAAQKTSPLSSATAASFLDYLGDRKVPGVNIDIRDPEDESGKPTTVKGQIVRALIAVGGVATGHTIVTNQKSHVSKLASLVGAVMLARQHPDLVDGFTEALRVGNGKYLRKVRPVNLHLPSDAIREMEIVNHMVRSHGQAQRYQDQSSLNRGEVELKRRFPSRALNTAQQAEKSAALKEKLNEYEERPDLRHLRQARAQLPMTQYTSKVLELVRNNIYSIVIGATGSGKTTQVPQLLLDEAIRKGEGASCNVICTQPRRIAATSVARRVADERAEKLQETVGYHVRFDPRPPRPHGSILYSTTGILLHQLQHGADSVLEHASHLVIDEVHERDLNVDLLLLTLKKAMVERAQKGLKVPRVIFMSATIDAELVSAYFQNTLPPNYQSTIGNDCPTLSVPGRTFPVQEQYLDHIMSDMRGRYNSSALRRLIDQDKDSYEYLEAEMAEPAQRGLGTGIDWKTAAHQDLDADAKRDTLVPLGLIAATIAHIVKITDDDGGILVFLPGLSEIVKLSEQLQKDQPLGVNFNNSDNFRIFMLHSSSPDSQARVFDPLPTGCRKIILSTNIAETSVTLPDVRHIVDTGKMRQKHFDQSRRITSLRCTWISKSSAKQRAGRAGRVANGSYYALFTRSRRESMRPTDLPELVRCDLQETCLFIKSQHAFMKIPVGELLGQVIEPPASTAVDLAVQNLKDLGAFDANEIITSLGRVLSSLPVQPALGKMIIMGLIFRCLSPMIVLGAAMAERTPFVAPLDRKHEAQAFRKTKFAPDSQSDHMALLDAYQKFAKTYAREGKQAAMSWCVNHFINFQVMMSIDSSVKQIEEILLESGLIKPRKTLSGTPIDPIYDGNAGSDSVIRALLAAGLSPNIAYGSSRVFRTASEASTLLPQSSINKKLPRVDPGDAHLLVFTGLALANDGRCMFLLDTTLITPLTAVLFSGRVCSHEEGAVVEIDGWLRFFVKPDYQDTSVGSSIHTLLRFNHSLKLAIAFALRELLNERSRARRSRLQGRDEKTRFDNPVLTRLATISLPGLLQRPDTQPQESERETQQNTKAAPAMHRLVSHLGRPKTHGSASAASAQG</sequence>
<dbReference type="CDD" id="cd17917">
    <property type="entry name" value="DEXHc_RHA-like"/>
    <property type="match status" value="1"/>
</dbReference>
<dbReference type="Pfam" id="PF00271">
    <property type="entry name" value="Helicase_C"/>
    <property type="match status" value="1"/>
</dbReference>
<dbReference type="PROSITE" id="PS51192">
    <property type="entry name" value="HELICASE_ATP_BIND_1"/>
    <property type="match status" value="1"/>
</dbReference>